<dbReference type="Proteomes" id="UP000307173">
    <property type="component" value="Unassembled WGS sequence"/>
</dbReference>
<protein>
    <submittedName>
        <fullName evidence="2">Uncharacterized protein</fullName>
    </submittedName>
</protein>
<feature type="compositionally biased region" description="Polar residues" evidence="1">
    <location>
        <begin position="501"/>
        <end position="515"/>
    </location>
</feature>
<evidence type="ECO:0000313" key="2">
    <source>
        <dbReference type="EMBL" id="TID28876.1"/>
    </source>
</evidence>
<accession>A0A4T0X3B0</accession>
<feature type="region of interest" description="Disordered" evidence="1">
    <location>
        <begin position="1"/>
        <end position="46"/>
    </location>
</feature>
<proteinExistence type="predicted"/>
<gene>
    <name evidence="2" type="ORF">CANINC_002249</name>
</gene>
<feature type="compositionally biased region" description="Polar residues" evidence="1">
    <location>
        <begin position="455"/>
        <end position="491"/>
    </location>
</feature>
<evidence type="ECO:0000256" key="1">
    <source>
        <dbReference type="SAM" id="MobiDB-lite"/>
    </source>
</evidence>
<keyword evidence="3" id="KW-1185">Reference proteome</keyword>
<feature type="region of interest" description="Disordered" evidence="1">
    <location>
        <begin position="103"/>
        <end position="132"/>
    </location>
</feature>
<feature type="compositionally biased region" description="Low complexity" evidence="1">
    <location>
        <begin position="445"/>
        <end position="454"/>
    </location>
</feature>
<dbReference type="AlphaFoldDB" id="A0A4T0X3B0"/>
<feature type="non-terminal residue" evidence="2">
    <location>
        <position position="515"/>
    </location>
</feature>
<evidence type="ECO:0000313" key="3">
    <source>
        <dbReference type="Proteomes" id="UP000307173"/>
    </source>
</evidence>
<feature type="compositionally biased region" description="Basic and acidic residues" evidence="1">
    <location>
        <begin position="27"/>
        <end position="37"/>
    </location>
</feature>
<dbReference type="EMBL" id="SELW01000364">
    <property type="protein sequence ID" value="TID28876.1"/>
    <property type="molecule type" value="Genomic_DNA"/>
</dbReference>
<comment type="caution">
    <text evidence="2">The sequence shown here is derived from an EMBL/GenBank/DDBJ whole genome shotgun (WGS) entry which is preliminary data.</text>
</comment>
<name>A0A4T0X3B0_9ASCO</name>
<organism evidence="2 3">
    <name type="scientific">Pichia inconspicua</name>
    <dbReference type="NCBI Taxonomy" id="52247"/>
    <lineage>
        <taxon>Eukaryota</taxon>
        <taxon>Fungi</taxon>
        <taxon>Dikarya</taxon>
        <taxon>Ascomycota</taxon>
        <taxon>Saccharomycotina</taxon>
        <taxon>Pichiomycetes</taxon>
        <taxon>Pichiales</taxon>
        <taxon>Pichiaceae</taxon>
        <taxon>Pichia</taxon>
    </lineage>
</organism>
<reference evidence="2 3" key="1">
    <citation type="journal article" date="2019" name="Front. Genet.">
        <title>Whole-Genome Sequencing of the Opportunistic Yeast Pathogen Candida inconspicua Uncovers Its Hybrid Origin.</title>
        <authorList>
            <person name="Mixao V."/>
            <person name="Hansen A.P."/>
            <person name="Saus E."/>
            <person name="Boekhout T."/>
            <person name="Lass-Florl C."/>
            <person name="Gabaldon T."/>
        </authorList>
    </citation>
    <scope>NUCLEOTIDE SEQUENCE [LARGE SCALE GENOMIC DNA]</scope>
    <source>
        <strain evidence="2 3">CBS 180</strain>
    </source>
</reference>
<feature type="region of interest" description="Disordered" evidence="1">
    <location>
        <begin position="445"/>
        <end position="515"/>
    </location>
</feature>
<sequence>MPRSPYKAQRASKNPEDDPPTFPKLSEAFKRAPEADMHPNQINKTNSFFNATTSSKEVQPSTNDQSLTLATALHIDDQNNSHSTFDVTENLAPISVANSSISVENSAEKNKKNKNSKKNENAWSNPLSWEKHHSNQARSKCLSVISEMQQFIADPQHNDTFFKAIPDFIQNCQFRIGNYKPTTQLSTINFTDTKFTLKVNQGSSISSEDLSRLSALIVQSFSSFNEGITITDQSFKEENQLVVLKMTLPEHVDPQTLKKATNKLYGPYGEIIFQEEHRKEGPLITFGKQPFIQYAVLKCTAKVLPPRKDYIDNAKHENCEVSTTVSSPIRHCHYCRSLNHVIEKCPLRPSCEKCNSNHRPLFCAARTESEQKALFELLPSLLQTSALRRFQSATKHRSFPHWMIEKLKEFRLHHLPKKVSLPQKRQKITTPSEIEDESDTIFSSLTDSLTNSTNGASPEENQGLTATVQPTQITASTPTRSSGPANSSRLLQKSPIDKVPQLQSMYSDAPTESSP</sequence>